<dbReference type="PRINTS" id="PR00363">
    <property type="entry name" value="CYTOCHROMEB5"/>
</dbReference>
<keyword evidence="1 5" id="KW-0349">Heme</keyword>
<evidence type="ECO:0000256" key="5">
    <source>
        <dbReference type="RuleBase" id="RU362121"/>
    </source>
</evidence>
<evidence type="ECO:0000256" key="4">
    <source>
        <dbReference type="ARBA" id="ARBA00038168"/>
    </source>
</evidence>
<dbReference type="Pfam" id="PF00173">
    <property type="entry name" value="Cyt-b5"/>
    <property type="match status" value="1"/>
</dbReference>
<comment type="caution">
    <text evidence="7">The sequence shown here is derived from an EMBL/GenBank/DDBJ whole genome shotgun (WGS) entry which is preliminary data.</text>
</comment>
<evidence type="ECO:0000259" key="6">
    <source>
        <dbReference type="PROSITE" id="PS50255"/>
    </source>
</evidence>
<keyword evidence="8" id="KW-1185">Reference proteome</keyword>
<evidence type="ECO:0000256" key="1">
    <source>
        <dbReference type="ARBA" id="ARBA00022617"/>
    </source>
</evidence>
<dbReference type="InterPro" id="IPR036400">
    <property type="entry name" value="Cyt_B5-like_heme/steroid_sf"/>
</dbReference>
<evidence type="ECO:0000313" key="7">
    <source>
        <dbReference type="EMBL" id="GJS81870.1"/>
    </source>
</evidence>
<dbReference type="SMART" id="SM01117">
    <property type="entry name" value="Cyt-b5"/>
    <property type="match status" value="1"/>
</dbReference>
<keyword evidence="5" id="KW-0472">Membrane</keyword>
<dbReference type="InterPro" id="IPR001199">
    <property type="entry name" value="Cyt_B5-like_heme/steroid-bd"/>
</dbReference>
<feature type="transmembrane region" description="Helical" evidence="5">
    <location>
        <begin position="104"/>
        <end position="123"/>
    </location>
</feature>
<dbReference type="SUPFAM" id="SSF55856">
    <property type="entry name" value="Cytochrome b5-like heme/steroid binding domain"/>
    <property type="match status" value="1"/>
</dbReference>
<name>A0ABQ4YVT4_9ASTR</name>
<gene>
    <name evidence="7" type="ORF">Tco_0748411</name>
</gene>
<reference evidence="7" key="1">
    <citation type="journal article" date="2022" name="Int. J. Mol. Sci.">
        <title>Draft Genome of Tanacetum Coccineum: Genomic Comparison of Closely Related Tanacetum-Family Plants.</title>
        <authorList>
            <person name="Yamashiro T."/>
            <person name="Shiraishi A."/>
            <person name="Nakayama K."/>
            <person name="Satake H."/>
        </authorList>
    </citation>
    <scope>NUCLEOTIDE SEQUENCE</scope>
</reference>
<organism evidence="7 8">
    <name type="scientific">Tanacetum coccineum</name>
    <dbReference type="NCBI Taxonomy" id="301880"/>
    <lineage>
        <taxon>Eukaryota</taxon>
        <taxon>Viridiplantae</taxon>
        <taxon>Streptophyta</taxon>
        <taxon>Embryophyta</taxon>
        <taxon>Tracheophyta</taxon>
        <taxon>Spermatophyta</taxon>
        <taxon>Magnoliopsida</taxon>
        <taxon>eudicotyledons</taxon>
        <taxon>Gunneridae</taxon>
        <taxon>Pentapetalae</taxon>
        <taxon>asterids</taxon>
        <taxon>campanulids</taxon>
        <taxon>Asterales</taxon>
        <taxon>Asteraceae</taxon>
        <taxon>Asteroideae</taxon>
        <taxon>Anthemideae</taxon>
        <taxon>Anthemidinae</taxon>
        <taxon>Tanacetum</taxon>
    </lineage>
</organism>
<dbReference type="EMBL" id="BQNB010010781">
    <property type="protein sequence ID" value="GJS81870.1"/>
    <property type="molecule type" value="Genomic_DNA"/>
</dbReference>
<reference evidence="7" key="2">
    <citation type="submission" date="2022-01" db="EMBL/GenBank/DDBJ databases">
        <authorList>
            <person name="Yamashiro T."/>
            <person name="Shiraishi A."/>
            <person name="Satake H."/>
            <person name="Nakayama K."/>
        </authorList>
    </citation>
    <scope>NUCLEOTIDE SEQUENCE</scope>
</reference>
<keyword evidence="3 5" id="KW-0408">Iron</keyword>
<dbReference type="PROSITE" id="PS50255">
    <property type="entry name" value="CYTOCHROME_B5_2"/>
    <property type="match status" value="1"/>
</dbReference>
<dbReference type="PANTHER" id="PTHR19359:SF136">
    <property type="entry name" value="CYTOCHROME B5-LIKE HEME_STEROID BINDING DOMAIN-CONTAINING PROTEIN-RELATED"/>
    <property type="match status" value="1"/>
</dbReference>
<protein>
    <submittedName>
        <fullName evidence="7">Cytochrome b5-like protein</fullName>
    </submittedName>
</protein>
<evidence type="ECO:0000313" key="8">
    <source>
        <dbReference type="Proteomes" id="UP001151760"/>
    </source>
</evidence>
<dbReference type="PROSITE" id="PS00191">
    <property type="entry name" value="CYTOCHROME_B5_1"/>
    <property type="match status" value="1"/>
</dbReference>
<keyword evidence="2 5" id="KW-0479">Metal-binding</keyword>
<sequence length="125" mass="13784">MMSLSTTKPRTVGLSSTERTEIYQVYDVTPFMEDHPGGSEIILASTGKDGTSDFENTGHSDKAKELMPKYYIGQVDQSTVPAKHSVVMSAANTIYTSEMSRQNFIKILQFLVPVMILGLVFTVKA</sequence>
<dbReference type="PANTHER" id="PTHR19359">
    <property type="entry name" value="CYTOCHROME B5"/>
    <property type="match status" value="1"/>
</dbReference>
<proteinExistence type="inferred from homology"/>
<evidence type="ECO:0000256" key="3">
    <source>
        <dbReference type="ARBA" id="ARBA00023004"/>
    </source>
</evidence>
<feature type="domain" description="Cytochrome b5 heme-binding" evidence="6">
    <location>
        <begin position="24"/>
        <end position="76"/>
    </location>
</feature>
<keyword evidence="5" id="KW-0812">Transmembrane</keyword>
<accession>A0ABQ4YVT4</accession>
<comment type="similarity">
    <text evidence="4 5">Belongs to the cytochrome b5 family.</text>
</comment>
<dbReference type="Gene3D" id="3.10.120.10">
    <property type="entry name" value="Cytochrome b5-like heme/steroid binding domain"/>
    <property type="match status" value="1"/>
</dbReference>
<dbReference type="InterPro" id="IPR050668">
    <property type="entry name" value="Cytochrome_b5"/>
</dbReference>
<evidence type="ECO:0000256" key="2">
    <source>
        <dbReference type="ARBA" id="ARBA00022723"/>
    </source>
</evidence>
<dbReference type="InterPro" id="IPR018506">
    <property type="entry name" value="Cyt_B5_heme-BS"/>
</dbReference>
<dbReference type="Proteomes" id="UP001151760">
    <property type="component" value="Unassembled WGS sequence"/>
</dbReference>
<keyword evidence="5" id="KW-1133">Transmembrane helix</keyword>